<dbReference type="PANTHER" id="PTHR23231">
    <property type="entry name" value="GERM CELL-LESS PROTEIN"/>
    <property type="match status" value="1"/>
</dbReference>
<feature type="domain" description="BTB" evidence="2">
    <location>
        <begin position="65"/>
        <end position="131"/>
    </location>
</feature>
<keyword evidence="4" id="KW-1185">Reference proteome</keyword>
<comment type="caution">
    <text evidence="3">The sequence shown here is derived from an EMBL/GenBank/DDBJ whole genome shotgun (WGS) entry which is preliminary data.</text>
</comment>
<sequence length="131" mass="15361">MGNLLNTLNSRNIDDRGCKRKHEDELYDDEHDRIEEELLNTPKRRKLTTTSQYIYDTLYVNGEKSDVKICALGKEWNLHRIYLCQSGYFASMFTRQWKESEENVIRIEIPDENVNTDGMAGLKNNLTSLLD</sequence>
<accession>A0AAD9KG62</accession>
<dbReference type="SUPFAM" id="SSF54695">
    <property type="entry name" value="POZ domain"/>
    <property type="match status" value="1"/>
</dbReference>
<dbReference type="Pfam" id="PF00651">
    <property type="entry name" value="BTB"/>
    <property type="match status" value="1"/>
</dbReference>
<name>A0AAD9KG62_9ANNE</name>
<dbReference type="PANTHER" id="PTHR23231:SF17">
    <property type="entry name" value="BTB DOMAIN-CONTAINING PROTEIN"/>
    <property type="match status" value="1"/>
</dbReference>
<protein>
    <recommendedName>
        <fullName evidence="2">BTB domain-containing protein</fullName>
    </recommendedName>
</protein>
<dbReference type="InterPro" id="IPR011333">
    <property type="entry name" value="SKP1/BTB/POZ_sf"/>
</dbReference>
<reference evidence="3" key="1">
    <citation type="journal article" date="2023" name="Mol. Biol. Evol.">
        <title>Third-Generation Sequencing Reveals the Adaptive Role of the Epigenome in Three Deep-Sea Polychaetes.</title>
        <authorList>
            <person name="Perez M."/>
            <person name="Aroh O."/>
            <person name="Sun Y."/>
            <person name="Lan Y."/>
            <person name="Juniper S.K."/>
            <person name="Young C.R."/>
            <person name="Angers B."/>
            <person name="Qian P.Y."/>
        </authorList>
    </citation>
    <scope>NUCLEOTIDE SEQUENCE</scope>
    <source>
        <strain evidence="3">P08H-3</strain>
    </source>
</reference>
<dbReference type="InterPro" id="IPR000210">
    <property type="entry name" value="BTB/POZ_dom"/>
</dbReference>
<dbReference type="EMBL" id="JAODUP010000006">
    <property type="protein sequence ID" value="KAK2169903.1"/>
    <property type="molecule type" value="Genomic_DNA"/>
</dbReference>
<organism evidence="3 4">
    <name type="scientific">Paralvinella palmiformis</name>
    <dbReference type="NCBI Taxonomy" id="53620"/>
    <lineage>
        <taxon>Eukaryota</taxon>
        <taxon>Metazoa</taxon>
        <taxon>Spiralia</taxon>
        <taxon>Lophotrochozoa</taxon>
        <taxon>Annelida</taxon>
        <taxon>Polychaeta</taxon>
        <taxon>Sedentaria</taxon>
        <taxon>Canalipalpata</taxon>
        <taxon>Terebellida</taxon>
        <taxon>Terebelliformia</taxon>
        <taxon>Alvinellidae</taxon>
        <taxon>Paralvinella</taxon>
    </lineage>
</organism>
<dbReference type="GO" id="GO:0007281">
    <property type="term" value="P:germ cell development"/>
    <property type="evidence" value="ECO:0007669"/>
    <property type="project" value="InterPro"/>
</dbReference>
<evidence type="ECO:0000256" key="1">
    <source>
        <dbReference type="ARBA" id="ARBA00022473"/>
    </source>
</evidence>
<evidence type="ECO:0000259" key="2">
    <source>
        <dbReference type="PROSITE" id="PS50097"/>
    </source>
</evidence>
<dbReference type="AlphaFoldDB" id="A0AAD9KG62"/>
<evidence type="ECO:0000313" key="4">
    <source>
        <dbReference type="Proteomes" id="UP001208570"/>
    </source>
</evidence>
<dbReference type="Gene3D" id="3.30.710.10">
    <property type="entry name" value="Potassium Channel Kv1.1, Chain A"/>
    <property type="match status" value="1"/>
</dbReference>
<dbReference type="InterPro" id="IPR043380">
    <property type="entry name" value="Gcl-like"/>
</dbReference>
<gene>
    <name evidence="3" type="ORF">LSH36_6g13044</name>
</gene>
<dbReference type="Proteomes" id="UP001208570">
    <property type="component" value="Unassembled WGS sequence"/>
</dbReference>
<evidence type="ECO:0000313" key="3">
    <source>
        <dbReference type="EMBL" id="KAK2169903.1"/>
    </source>
</evidence>
<dbReference type="PROSITE" id="PS50097">
    <property type="entry name" value="BTB"/>
    <property type="match status" value="1"/>
</dbReference>
<proteinExistence type="predicted"/>
<keyword evidence="1" id="KW-0217">Developmental protein</keyword>